<evidence type="ECO:0000313" key="3">
    <source>
        <dbReference type="Proteomes" id="UP000694520"/>
    </source>
</evidence>
<keyword evidence="3" id="KW-1185">Reference proteome</keyword>
<organism evidence="2 3">
    <name type="scientific">Bos mutus grunniens</name>
    <name type="common">Wild yak</name>
    <name type="synonym">Bos grunniens</name>
    <dbReference type="NCBI Taxonomy" id="30521"/>
    <lineage>
        <taxon>Eukaryota</taxon>
        <taxon>Metazoa</taxon>
        <taxon>Chordata</taxon>
        <taxon>Craniata</taxon>
        <taxon>Vertebrata</taxon>
        <taxon>Euteleostomi</taxon>
        <taxon>Mammalia</taxon>
        <taxon>Eutheria</taxon>
        <taxon>Laurasiatheria</taxon>
        <taxon>Artiodactyla</taxon>
        <taxon>Ruminantia</taxon>
        <taxon>Pecora</taxon>
        <taxon>Bovidae</taxon>
        <taxon>Bovinae</taxon>
        <taxon>Bos</taxon>
    </lineage>
</organism>
<feature type="region of interest" description="Disordered" evidence="1">
    <location>
        <begin position="286"/>
        <end position="305"/>
    </location>
</feature>
<evidence type="ECO:0008006" key="4">
    <source>
        <dbReference type="Google" id="ProtNLM"/>
    </source>
</evidence>
<reference evidence="2" key="3">
    <citation type="submission" date="2025-09" db="UniProtKB">
        <authorList>
            <consortium name="Ensembl"/>
        </authorList>
    </citation>
    <scope>IDENTIFICATION</scope>
</reference>
<dbReference type="PANTHER" id="PTHR37345:SF1">
    <property type="entry name" value="COILED-COIL DOMAIN-CONTAINING PROTEIN 107"/>
    <property type="match status" value="1"/>
</dbReference>
<accession>A0A8C0A6N6</accession>
<feature type="region of interest" description="Disordered" evidence="1">
    <location>
        <begin position="77"/>
        <end position="146"/>
    </location>
</feature>
<proteinExistence type="predicted"/>
<evidence type="ECO:0000313" key="2">
    <source>
        <dbReference type="Ensembl" id="ENSBGRP00000009822.1"/>
    </source>
</evidence>
<reference evidence="2" key="1">
    <citation type="submission" date="2019-05" db="EMBL/GenBank/DDBJ databases">
        <authorList>
            <person name="Zhang S."/>
            <person name="Liu J."/>
        </authorList>
    </citation>
    <scope>NUCLEOTIDE SEQUENCE [LARGE SCALE GENOMIC DNA]</scope>
</reference>
<dbReference type="Ensembl" id="ENSBGRT00000011287.1">
    <property type="protein sequence ID" value="ENSBGRP00000009822.1"/>
    <property type="gene ID" value="ENSBGRG00000006024.1"/>
</dbReference>
<sequence>MQIRPGPAHTLGGRDLPGRPGVGIAGAGGRACVRVHRCVRQRRRLPRSPVLACYGERGVACGYAGAATCVCAARGARRPPQPRPLGTPRYQRGLLEGGWDCPQAPSPSCTDPPLPSSSGDAGQVGPAAAEPRRQSPPSKNQRERARSGALPLGALYTAAAVAFVLYKCLQQGKDEAAVLQEEADKKDSLQSEQHLAQLTQQLVQTEQHLNSLMAQLDPLFERVTTLAGAQQELLHMKLQTIHQLLQDSKPNKGVEVPEPEASIPFLEDFCIEEDEEEAGDNQAWEEPLNWNTGTRNLTPPREMEPTLRRRCRKSAAQGLSHSPHWKEGKTVDGLVKQSLFL</sequence>
<dbReference type="GeneTree" id="ENSGT00390000018608"/>
<dbReference type="Proteomes" id="UP000694520">
    <property type="component" value="Chromosome 7"/>
</dbReference>
<dbReference type="AlphaFoldDB" id="A0A8C0A6N6"/>
<dbReference type="InterPro" id="IPR038779">
    <property type="entry name" value="CCDC107"/>
</dbReference>
<evidence type="ECO:0000256" key="1">
    <source>
        <dbReference type="SAM" id="MobiDB-lite"/>
    </source>
</evidence>
<name>A0A8C0A6N6_BOSMU</name>
<reference evidence="2" key="2">
    <citation type="submission" date="2025-08" db="UniProtKB">
        <authorList>
            <consortium name="Ensembl"/>
        </authorList>
    </citation>
    <scope>IDENTIFICATION</scope>
</reference>
<protein>
    <recommendedName>
        <fullName evidence="4">Coiled-coil domain containing 107</fullName>
    </recommendedName>
</protein>
<dbReference type="PANTHER" id="PTHR37345">
    <property type="entry name" value="COILED-COIL DOMAIN-CONTAINING PROTEIN 107"/>
    <property type="match status" value="1"/>
</dbReference>
<feature type="region of interest" description="Disordered" evidence="1">
    <location>
        <begin position="1"/>
        <end position="20"/>
    </location>
</feature>